<reference evidence="3 4" key="1">
    <citation type="submission" date="2020-07" db="EMBL/GenBank/DDBJ databases">
        <title>Sequencing the genomes of 1000 actinobacteria strains.</title>
        <authorList>
            <person name="Klenk H.-P."/>
        </authorList>
    </citation>
    <scope>NUCLEOTIDE SEQUENCE [LARGE SCALE GENOMIC DNA]</scope>
    <source>
        <strain evidence="3 4">DSM 27576</strain>
    </source>
</reference>
<accession>A0A7W3PMW7</accession>
<protein>
    <recommendedName>
        <fullName evidence="5">DUF3558 domain-containing protein</fullName>
    </recommendedName>
</protein>
<gene>
    <name evidence="3" type="ORF">FHX48_002738</name>
</gene>
<feature type="chain" id="PRO_5031545929" description="DUF3558 domain-containing protein" evidence="2">
    <location>
        <begin position="25"/>
        <end position="197"/>
    </location>
</feature>
<proteinExistence type="predicted"/>
<comment type="caution">
    <text evidence="3">The sequence shown here is derived from an EMBL/GenBank/DDBJ whole genome shotgun (WGS) entry which is preliminary data.</text>
</comment>
<evidence type="ECO:0000313" key="3">
    <source>
        <dbReference type="EMBL" id="MBA8817633.1"/>
    </source>
</evidence>
<keyword evidence="4" id="KW-1185">Reference proteome</keyword>
<dbReference type="AlphaFoldDB" id="A0A7W3PMW7"/>
<feature type="compositionally biased region" description="Low complexity" evidence="1">
    <location>
        <begin position="30"/>
        <end position="46"/>
    </location>
</feature>
<feature type="compositionally biased region" description="Polar residues" evidence="1">
    <location>
        <begin position="47"/>
        <end position="60"/>
    </location>
</feature>
<evidence type="ECO:0000256" key="1">
    <source>
        <dbReference type="SAM" id="MobiDB-lite"/>
    </source>
</evidence>
<dbReference type="EMBL" id="JACGWY010000009">
    <property type="protein sequence ID" value="MBA8817633.1"/>
    <property type="molecule type" value="Genomic_DNA"/>
</dbReference>
<keyword evidence="2" id="KW-0732">Signal</keyword>
<evidence type="ECO:0000256" key="2">
    <source>
        <dbReference type="SAM" id="SignalP"/>
    </source>
</evidence>
<dbReference type="Proteomes" id="UP000526083">
    <property type="component" value="Unassembled WGS sequence"/>
</dbReference>
<organism evidence="3 4">
    <name type="scientific">Microbacterium halimionae</name>
    <dbReference type="NCBI Taxonomy" id="1526413"/>
    <lineage>
        <taxon>Bacteria</taxon>
        <taxon>Bacillati</taxon>
        <taxon>Actinomycetota</taxon>
        <taxon>Actinomycetes</taxon>
        <taxon>Micrococcales</taxon>
        <taxon>Microbacteriaceae</taxon>
        <taxon>Microbacterium</taxon>
    </lineage>
</organism>
<feature type="signal peptide" evidence="2">
    <location>
        <begin position="1"/>
        <end position="24"/>
    </location>
</feature>
<sequence>MPLNQQLRGVVIATAVVTLTLSLAACLPEPSASPAPARTSATPSESLSASPTPTPSVTAVSLPTDCRKILTQDVLDELGETPLNDPATGVSTGVQADGSLICLWRDVRADTTYLQTTVSAMNRGPALDLMNQLRADDGYSCYTPDDGTRCEKVWMNQKYQVNDGRTLFWRDDILIDTQYSNLAPAGYTAAVVDSVFG</sequence>
<evidence type="ECO:0000313" key="4">
    <source>
        <dbReference type="Proteomes" id="UP000526083"/>
    </source>
</evidence>
<name>A0A7W3PMW7_9MICO</name>
<feature type="region of interest" description="Disordered" evidence="1">
    <location>
        <begin position="30"/>
        <end position="60"/>
    </location>
</feature>
<evidence type="ECO:0008006" key="5">
    <source>
        <dbReference type="Google" id="ProtNLM"/>
    </source>
</evidence>
<dbReference type="RefSeq" id="WP_167046077.1">
    <property type="nucleotide sequence ID" value="NZ_JAAOZB010000001.1"/>
</dbReference>